<dbReference type="Proteomes" id="UP000824190">
    <property type="component" value="Unassembled WGS sequence"/>
</dbReference>
<keyword evidence="7" id="KW-1003">Cell membrane</keyword>
<dbReference type="GO" id="GO:0033281">
    <property type="term" value="C:TAT protein transport complex"/>
    <property type="evidence" value="ECO:0007669"/>
    <property type="project" value="UniProtKB-UniRule"/>
</dbReference>
<dbReference type="PROSITE" id="PS01218">
    <property type="entry name" value="TATC"/>
    <property type="match status" value="1"/>
</dbReference>
<name>A0A9D1RNB5_9CORY</name>
<organism evidence="9 10">
    <name type="scientific">Candidatus Corynebacterium avicola</name>
    <dbReference type="NCBI Taxonomy" id="2838527"/>
    <lineage>
        <taxon>Bacteria</taxon>
        <taxon>Bacillati</taxon>
        <taxon>Actinomycetota</taxon>
        <taxon>Actinomycetes</taxon>
        <taxon>Mycobacteriales</taxon>
        <taxon>Corynebacteriaceae</taxon>
        <taxon>Corynebacterium</taxon>
    </lineage>
</organism>
<reference evidence="9" key="1">
    <citation type="journal article" date="2021" name="PeerJ">
        <title>Extensive microbial diversity within the chicken gut microbiome revealed by metagenomics and culture.</title>
        <authorList>
            <person name="Gilroy R."/>
            <person name="Ravi A."/>
            <person name="Getino M."/>
            <person name="Pursley I."/>
            <person name="Horton D.L."/>
            <person name="Alikhan N.F."/>
            <person name="Baker D."/>
            <person name="Gharbi K."/>
            <person name="Hall N."/>
            <person name="Watson M."/>
            <person name="Adriaenssens E.M."/>
            <person name="Foster-Nyarko E."/>
            <person name="Jarju S."/>
            <person name="Secka A."/>
            <person name="Antonio M."/>
            <person name="Oren A."/>
            <person name="Chaudhuri R.R."/>
            <person name="La Ragione R."/>
            <person name="Hildebrand F."/>
            <person name="Pallen M.J."/>
        </authorList>
    </citation>
    <scope>NUCLEOTIDE SEQUENCE</scope>
    <source>
        <strain evidence="9">CHK32-1732</strain>
    </source>
</reference>
<sequence length="322" mass="35076">MSLVEHLRELRRRVVIALAAIAVGTILGYTWYGNGFLGIPSLGEILRGPYCNLPPEMRFGSSTGECRLLSTAPFEQFTLRLKMGFIAGLVLSAPFWLGQLWGFVTPGLKKNEKMWTRVFVGVATLLFVGGAALAFYVINYGLEFLLGIGSEAQIAALTGTSYFNFLLMLLLIFGLSFELPLVIVMLNLVGVLRYNSMKDKRRYIILFLFIFAAFATPGGDPVTMLILATSMCLMMEIAMQIAHFNDYRLKKKGLIEDFPDDLDDESASSIGTTDAVNGSSTVAAPAPVQSAPTRSYAPNNGTPSNSTSTESANGSNNFDDIL</sequence>
<proteinExistence type="inferred from homology"/>
<evidence type="ECO:0000256" key="5">
    <source>
        <dbReference type="ARBA" id="ARBA00023010"/>
    </source>
</evidence>
<keyword evidence="3 7" id="KW-0653">Protein transport</keyword>
<feature type="transmembrane region" description="Helical" evidence="7">
    <location>
        <begin position="83"/>
        <end position="104"/>
    </location>
</feature>
<comment type="subunit">
    <text evidence="7">The Tat system comprises two distinct complexes: a TatABC complex, containing multiple copies of TatA, TatB and TatC subunits, and a separate TatA complex, containing only TatA subunits. Substrates initially bind to the TatABC complex, which probably triggers association of the separate TatA complex to form the active translocon.</text>
</comment>
<dbReference type="NCBIfam" id="TIGR00945">
    <property type="entry name" value="tatC"/>
    <property type="match status" value="1"/>
</dbReference>
<keyword evidence="4 7" id="KW-1133">Transmembrane helix</keyword>
<dbReference type="GO" id="GO:0009977">
    <property type="term" value="F:proton motive force dependent protein transmembrane transporter activity"/>
    <property type="evidence" value="ECO:0007669"/>
    <property type="project" value="TreeGrafter"/>
</dbReference>
<feature type="transmembrane region" description="Helical" evidence="7">
    <location>
        <begin position="116"/>
        <end position="142"/>
    </location>
</feature>
<dbReference type="Pfam" id="PF00902">
    <property type="entry name" value="TatC"/>
    <property type="match status" value="1"/>
</dbReference>
<dbReference type="InterPro" id="IPR002033">
    <property type="entry name" value="TatC"/>
</dbReference>
<evidence type="ECO:0000256" key="3">
    <source>
        <dbReference type="ARBA" id="ARBA00022927"/>
    </source>
</evidence>
<protein>
    <recommendedName>
        <fullName evidence="7">Sec-independent protein translocase protein TatC</fullName>
    </recommendedName>
</protein>
<keyword evidence="6 7" id="KW-0472">Membrane</keyword>
<feature type="transmembrane region" description="Helical" evidence="7">
    <location>
        <begin position="162"/>
        <end position="191"/>
    </location>
</feature>
<gene>
    <name evidence="7 9" type="primary">tatC</name>
    <name evidence="9" type="ORF">H9870_06195</name>
</gene>
<comment type="caution">
    <text evidence="7">Lacks conserved residue(s) required for the propagation of feature annotation.</text>
</comment>
<accession>A0A9D1RNB5</accession>
<dbReference type="GO" id="GO:0043953">
    <property type="term" value="P:protein transport by the Tat complex"/>
    <property type="evidence" value="ECO:0007669"/>
    <property type="project" value="UniProtKB-UniRule"/>
</dbReference>
<dbReference type="HAMAP" id="MF_00902">
    <property type="entry name" value="TatC"/>
    <property type="match status" value="1"/>
</dbReference>
<feature type="compositionally biased region" description="Polar residues" evidence="8">
    <location>
        <begin position="267"/>
        <end position="282"/>
    </location>
</feature>
<evidence type="ECO:0000256" key="4">
    <source>
        <dbReference type="ARBA" id="ARBA00022989"/>
    </source>
</evidence>
<evidence type="ECO:0000256" key="8">
    <source>
        <dbReference type="SAM" id="MobiDB-lite"/>
    </source>
</evidence>
<comment type="function">
    <text evidence="7">Part of the twin-arginine translocation (Tat) system that transports large folded proteins containing a characteristic twin-arginine motif in their signal peptide across membranes. Together with TatB, TatC is part of a receptor directly interacting with Tat signal peptides.</text>
</comment>
<dbReference type="EMBL" id="DXGC01000059">
    <property type="protein sequence ID" value="HIW91233.1"/>
    <property type="molecule type" value="Genomic_DNA"/>
</dbReference>
<dbReference type="AlphaFoldDB" id="A0A9D1RNB5"/>
<dbReference type="PRINTS" id="PR01840">
    <property type="entry name" value="TATCFAMILY"/>
</dbReference>
<feature type="compositionally biased region" description="Polar residues" evidence="8">
    <location>
        <begin position="290"/>
        <end position="322"/>
    </location>
</feature>
<comment type="subcellular location">
    <subcellularLocation>
        <location evidence="7">Cell membrane</location>
        <topology evidence="7">Multi-pass membrane protein</topology>
    </subcellularLocation>
    <subcellularLocation>
        <location evidence="1">Membrane</location>
        <topology evidence="1">Multi-pass membrane protein</topology>
    </subcellularLocation>
</comment>
<comment type="caution">
    <text evidence="9">The sequence shown here is derived from an EMBL/GenBank/DDBJ whole genome shotgun (WGS) entry which is preliminary data.</text>
</comment>
<dbReference type="PANTHER" id="PTHR30371">
    <property type="entry name" value="SEC-INDEPENDENT PROTEIN TRANSLOCASE PROTEIN TATC"/>
    <property type="match status" value="1"/>
</dbReference>
<evidence type="ECO:0000256" key="6">
    <source>
        <dbReference type="ARBA" id="ARBA00023136"/>
    </source>
</evidence>
<comment type="similarity">
    <text evidence="7">Belongs to the TatC family.</text>
</comment>
<evidence type="ECO:0000256" key="2">
    <source>
        <dbReference type="ARBA" id="ARBA00022692"/>
    </source>
</evidence>
<evidence type="ECO:0000256" key="1">
    <source>
        <dbReference type="ARBA" id="ARBA00004141"/>
    </source>
</evidence>
<keyword evidence="2 7" id="KW-0812">Transmembrane</keyword>
<dbReference type="InterPro" id="IPR019820">
    <property type="entry name" value="Sec-indep_translocase_CS"/>
</dbReference>
<evidence type="ECO:0000313" key="10">
    <source>
        <dbReference type="Proteomes" id="UP000824190"/>
    </source>
</evidence>
<dbReference type="PANTHER" id="PTHR30371:SF0">
    <property type="entry name" value="SEC-INDEPENDENT PROTEIN TRANSLOCASE PROTEIN TATC, CHLOROPLASTIC-RELATED"/>
    <property type="match status" value="1"/>
</dbReference>
<feature type="transmembrane region" description="Helical" evidence="7">
    <location>
        <begin position="12"/>
        <end position="32"/>
    </location>
</feature>
<feature type="transmembrane region" description="Helical" evidence="7">
    <location>
        <begin position="203"/>
        <end position="219"/>
    </location>
</feature>
<dbReference type="GO" id="GO:0065002">
    <property type="term" value="P:intracellular protein transmembrane transport"/>
    <property type="evidence" value="ECO:0007669"/>
    <property type="project" value="TreeGrafter"/>
</dbReference>
<reference evidence="9" key="2">
    <citation type="submission" date="2021-04" db="EMBL/GenBank/DDBJ databases">
        <authorList>
            <person name="Gilroy R."/>
        </authorList>
    </citation>
    <scope>NUCLEOTIDE SEQUENCE</scope>
    <source>
        <strain evidence="9">CHK32-1732</strain>
    </source>
</reference>
<keyword evidence="7" id="KW-0813">Transport</keyword>
<evidence type="ECO:0000313" key="9">
    <source>
        <dbReference type="EMBL" id="HIW91233.1"/>
    </source>
</evidence>
<keyword evidence="5 7" id="KW-0811">Translocation</keyword>
<evidence type="ECO:0000256" key="7">
    <source>
        <dbReference type="HAMAP-Rule" id="MF_00902"/>
    </source>
</evidence>
<feature type="region of interest" description="Disordered" evidence="8">
    <location>
        <begin position="266"/>
        <end position="322"/>
    </location>
</feature>